<dbReference type="OrthoDB" id="432299at2759"/>
<feature type="binding site" evidence="5">
    <location>
        <position position="161"/>
    </location>
    <ligand>
        <name>FAD</name>
        <dbReference type="ChEBI" id="CHEBI:57692"/>
    </ligand>
</feature>
<feature type="binding site" evidence="5">
    <location>
        <position position="144"/>
    </location>
    <ligand>
        <name>FAD</name>
        <dbReference type="ChEBI" id="CHEBI:57692"/>
    </ligand>
</feature>
<gene>
    <name evidence="7" type="primary">RvY_04776-1</name>
    <name evidence="7" type="synonym">RvY_04776.1</name>
    <name evidence="7" type="ORF">RvY_04776</name>
</gene>
<dbReference type="GO" id="GO:0071949">
    <property type="term" value="F:FAD binding"/>
    <property type="evidence" value="ECO:0007669"/>
    <property type="project" value="TreeGrafter"/>
</dbReference>
<accession>A0A1D1USS8</accession>
<dbReference type="InterPro" id="IPR001433">
    <property type="entry name" value="OxRdtase_FAD/NAD-bd"/>
</dbReference>
<proteinExistence type="predicted"/>
<dbReference type="Gene3D" id="2.40.30.10">
    <property type="entry name" value="Translation factors"/>
    <property type="match status" value="1"/>
</dbReference>
<comment type="cofactor">
    <cofactor evidence="1 5">
        <name>FAD</name>
        <dbReference type="ChEBI" id="CHEBI:57692"/>
    </cofactor>
</comment>
<protein>
    <recommendedName>
        <fullName evidence="6">FAD-binding FR-type domain-containing protein</fullName>
    </recommendedName>
</protein>
<evidence type="ECO:0000313" key="7">
    <source>
        <dbReference type="EMBL" id="GAU92729.1"/>
    </source>
</evidence>
<keyword evidence="3 5" id="KW-0274">FAD</keyword>
<evidence type="ECO:0000259" key="6">
    <source>
        <dbReference type="PROSITE" id="PS51384"/>
    </source>
</evidence>
<feature type="binding site" evidence="5">
    <location>
        <position position="128"/>
    </location>
    <ligand>
        <name>FAD</name>
        <dbReference type="ChEBI" id="CHEBI:57692"/>
    </ligand>
</feature>
<dbReference type="Proteomes" id="UP000186922">
    <property type="component" value="Unassembled WGS sequence"/>
</dbReference>
<dbReference type="SUPFAM" id="SSF52343">
    <property type="entry name" value="Ferredoxin reductase-like, C-terminal NADP-linked domain"/>
    <property type="match status" value="1"/>
</dbReference>
<dbReference type="PROSITE" id="PS51384">
    <property type="entry name" value="FAD_FR"/>
    <property type="match status" value="1"/>
</dbReference>
<dbReference type="AlphaFoldDB" id="A0A1D1USS8"/>
<feature type="domain" description="FAD-binding FR-type" evidence="6">
    <location>
        <begin position="74"/>
        <end position="185"/>
    </location>
</feature>
<organism evidence="7 8">
    <name type="scientific">Ramazzottius varieornatus</name>
    <name type="common">Water bear</name>
    <name type="synonym">Tardigrade</name>
    <dbReference type="NCBI Taxonomy" id="947166"/>
    <lineage>
        <taxon>Eukaryota</taxon>
        <taxon>Metazoa</taxon>
        <taxon>Ecdysozoa</taxon>
        <taxon>Tardigrada</taxon>
        <taxon>Eutardigrada</taxon>
        <taxon>Parachela</taxon>
        <taxon>Hypsibioidea</taxon>
        <taxon>Ramazzottiidae</taxon>
        <taxon>Ramazzottius</taxon>
    </lineage>
</organism>
<feature type="binding site" evidence="5">
    <location>
        <position position="146"/>
    </location>
    <ligand>
        <name>FAD</name>
        <dbReference type="ChEBI" id="CHEBI:57692"/>
    </ligand>
</feature>
<dbReference type="GO" id="GO:0016491">
    <property type="term" value="F:oxidoreductase activity"/>
    <property type="evidence" value="ECO:0007669"/>
    <property type="project" value="UniProtKB-KW"/>
</dbReference>
<name>A0A1D1USS8_RAMVA</name>
<keyword evidence="2 5" id="KW-0285">Flavoprotein</keyword>
<dbReference type="PANTHER" id="PTHR19370:SF185">
    <property type="entry name" value="NADH-CYTOCHROME B5 REDUCTASE"/>
    <property type="match status" value="1"/>
</dbReference>
<dbReference type="InterPro" id="IPR017927">
    <property type="entry name" value="FAD-bd_FR_type"/>
</dbReference>
<feature type="binding site" evidence="5">
    <location>
        <position position="126"/>
    </location>
    <ligand>
        <name>FAD</name>
        <dbReference type="ChEBI" id="CHEBI:57692"/>
    </ligand>
</feature>
<reference evidence="7 8" key="1">
    <citation type="journal article" date="2016" name="Nat. Commun.">
        <title>Extremotolerant tardigrade genome and improved radiotolerance of human cultured cells by tardigrade-unique protein.</title>
        <authorList>
            <person name="Hashimoto T."/>
            <person name="Horikawa D.D."/>
            <person name="Saito Y."/>
            <person name="Kuwahara H."/>
            <person name="Kozuka-Hata H."/>
            <person name="Shin-I T."/>
            <person name="Minakuchi Y."/>
            <person name="Ohishi K."/>
            <person name="Motoyama A."/>
            <person name="Aizu T."/>
            <person name="Enomoto A."/>
            <person name="Kondo K."/>
            <person name="Tanaka S."/>
            <person name="Hara Y."/>
            <person name="Koshikawa S."/>
            <person name="Sagara H."/>
            <person name="Miura T."/>
            <person name="Yokobori S."/>
            <person name="Miyagawa K."/>
            <person name="Suzuki Y."/>
            <person name="Kubo T."/>
            <person name="Oyama M."/>
            <person name="Kohara Y."/>
            <person name="Fujiyama A."/>
            <person name="Arakawa K."/>
            <person name="Katayama T."/>
            <person name="Toyoda A."/>
            <person name="Kunieda T."/>
        </authorList>
    </citation>
    <scope>NUCLEOTIDE SEQUENCE [LARGE SCALE GENOMIC DNA]</scope>
    <source>
        <strain evidence="7 8">YOKOZUNA-1</strain>
    </source>
</reference>
<evidence type="ECO:0000256" key="4">
    <source>
        <dbReference type="ARBA" id="ARBA00023002"/>
    </source>
</evidence>
<dbReference type="Gene3D" id="3.40.50.80">
    <property type="entry name" value="Nucleotide-binding domain of ferredoxin-NADP reductase (FNR) module"/>
    <property type="match status" value="1"/>
</dbReference>
<dbReference type="InterPro" id="IPR039261">
    <property type="entry name" value="FNR_nucleotide-bd"/>
</dbReference>
<dbReference type="PRINTS" id="PR00406">
    <property type="entry name" value="CYTB5RDTASE"/>
</dbReference>
<evidence type="ECO:0000256" key="5">
    <source>
        <dbReference type="PIRSR" id="PIRSR601834-1"/>
    </source>
</evidence>
<dbReference type="InterPro" id="IPR008333">
    <property type="entry name" value="Cbr1-like_FAD-bd_dom"/>
</dbReference>
<dbReference type="SUPFAM" id="SSF63380">
    <property type="entry name" value="Riboflavin synthase domain-like"/>
    <property type="match status" value="1"/>
</dbReference>
<dbReference type="InterPro" id="IPR001834">
    <property type="entry name" value="CBR-like"/>
</dbReference>
<dbReference type="CDD" id="cd06183">
    <property type="entry name" value="cyt_b5_reduct_like"/>
    <property type="match status" value="1"/>
</dbReference>
<evidence type="ECO:0000256" key="1">
    <source>
        <dbReference type="ARBA" id="ARBA00001974"/>
    </source>
</evidence>
<evidence type="ECO:0000256" key="2">
    <source>
        <dbReference type="ARBA" id="ARBA00022630"/>
    </source>
</evidence>
<feature type="binding site" evidence="5">
    <location>
        <position position="160"/>
    </location>
    <ligand>
        <name>FAD</name>
        <dbReference type="ChEBI" id="CHEBI:57692"/>
    </ligand>
</feature>
<comment type="caution">
    <text evidence="7">The sequence shown here is derived from an EMBL/GenBank/DDBJ whole genome shotgun (WGS) entry which is preliminary data.</text>
</comment>
<dbReference type="EMBL" id="BDGG01000002">
    <property type="protein sequence ID" value="GAU92729.1"/>
    <property type="molecule type" value="Genomic_DNA"/>
</dbReference>
<dbReference type="Pfam" id="PF00970">
    <property type="entry name" value="FAD_binding_6"/>
    <property type="match status" value="1"/>
</dbReference>
<keyword evidence="4" id="KW-0560">Oxidoreductase</keyword>
<evidence type="ECO:0000313" key="8">
    <source>
        <dbReference type="Proteomes" id="UP000186922"/>
    </source>
</evidence>
<keyword evidence="8" id="KW-1185">Reference proteome</keyword>
<dbReference type="PANTHER" id="PTHR19370">
    <property type="entry name" value="NADH-CYTOCHROME B5 REDUCTASE"/>
    <property type="match status" value="1"/>
</dbReference>
<dbReference type="InterPro" id="IPR017938">
    <property type="entry name" value="Riboflavin_synthase-like_b-brl"/>
</dbReference>
<dbReference type="STRING" id="947166.A0A1D1USS8"/>
<dbReference type="Pfam" id="PF00175">
    <property type="entry name" value="NAD_binding_1"/>
    <property type="match status" value="1"/>
</dbReference>
<evidence type="ECO:0000256" key="3">
    <source>
        <dbReference type="ARBA" id="ARBA00022827"/>
    </source>
</evidence>
<sequence length="334" mass="37036">MGTPDARKFYDPTWIRDSFQRNADKILDTPQKKHNAKIAVGVIGGGLGLFVSYKLYRCIREHYTADVQTLKGIDTPVKVKLISKKAVTADTRRLRFALPTPHHTVGVPPGNFLAVTADINGKTETRFYTPIDGEHDDRGHMDLLVKIYPPTPEFPGGGAMSQYLEHLKIGDEISISGPAGLIMYMGNGIFDIKANPKSSPISKTVRRIGMVAGGSGVSAMIPILHKMLNEKSETPKCSLLSTNKTEKDIILGDELTKMASKHRHRLRVWYTVDQPICKDWKYGVGMVGAELLRDWMPKPEGSVLILLCGPKAMVDACKADLRSLHYTEDMIFAF</sequence>